<gene>
    <name evidence="1" type="ORF">SAMN05216352_103199</name>
</gene>
<evidence type="ECO:0000313" key="1">
    <source>
        <dbReference type="EMBL" id="SDH88680.1"/>
    </source>
</evidence>
<dbReference type="Proteomes" id="UP000199017">
    <property type="component" value="Unassembled WGS sequence"/>
</dbReference>
<dbReference type="AlphaFoldDB" id="A0A1G8G304"/>
<dbReference type="OrthoDB" id="2988533at2"/>
<dbReference type="STRING" id="930129.SAMN05216352_103199"/>
<evidence type="ECO:0000313" key="2">
    <source>
        <dbReference type="Proteomes" id="UP000199017"/>
    </source>
</evidence>
<sequence>MNKSEFLDEMRMEVGRAPDDAVSLHDFYVKVLKTFEYKWNFCEMTAIYENNWDHFQVITLHEKEQEKVVTLQESPVIHCAIHGKTTSYFTIDSTYLFVPFYLSSLLKGILVLKVRPERYVMQEEDVTFLNEVSRFLGAASADFLT</sequence>
<proteinExistence type="predicted"/>
<name>A0A1G8G304_9BACI</name>
<dbReference type="RefSeq" id="WP_091582639.1">
    <property type="nucleotide sequence ID" value="NZ_FNDU01000003.1"/>
</dbReference>
<dbReference type="EMBL" id="FNDU01000003">
    <property type="protein sequence ID" value="SDH88680.1"/>
    <property type="molecule type" value="Genomic_DNA"/>
</dbReference>
<protein>
    <submittedName>
        <fullName evidence="1">Uncharacterized protein</fullName>
    </submittedName>
</protein>
<accession>A0A1G8G304</accession>
<organism evidence="1 2">
    <name type="scientific">Alteribacillus bidgolensis</name>
    <dbReference type="NCBI Taxonomy" id="930129"/>
    <lineage>
        <taxon>Bacteria</taxon>
        <taxon>Bacillati</taxon>
        <taxon>Bacillota</taxon>
        <taxon>Bacilli</taxon>
        <taxon>Bacillales</taxon>
        <taxon>Bacillaceae</taxon>
        <taxon>Alteribacillus</taxon>
    </lineage>
</organism>
<keyword evidence="2" id="KW-1185">Reference proteome</keyword>
<reference evidence="1 2" key="1">
    <citation type="submission" date="2016-10" db="EMBL/GenBank/DDBJ databases">
        <authorList>
            <person name="de Groot N.N."/>
        </authorList>
    </citation>
    <scope>NUCLEOTIDE SEQUENCE [LARGE SCALE GENOMIC DNA]</scope>
    <source>
        <strain evidence="2">P4B,CCM 7963,CECT 7998,DSM 25260,IBRC-M 10614,KCTC 13821</strain>
    </source>
</reference>